<dbReference type="Gene3D" id="2.60.40.1090">
    <property type="entry name" value="Fimbrial-type adhesion domain"/>
    <property type="match status" value="1"/>
</dbReference>
<evidence type="ECO:0000313" key="2">
    <source>
        <dbReference type="Proteomes" id="UP000179588"/>
    </source>
</evidence>
<sequence length="183" mass="20855">MRNCYASIGLFICMLFSSTIYADSSMMKGDLNFTGQVISLPCKISFSSLDQNIDLGPISLNFFNEIGDRSPKQEIKLKFDDCIFPSFNRNDREPVVRIMFISEPTKSTDRNLFGGKTLLNGYGIRLMDKNGNTVPNGEYRNYPIYFDDNQQITIYSMLESYLPRKDLTVGNIKTQITLSIAYL</sequence>
<dbReference type="InterPro" id="IPR000259">
    <property type="entry name" value="Adhesion_dom_fimbrial"/>
</dbReference>
<protein>
    <submittedName>
        <fullName evidence="1">Fimbrial protein</fullName>
    </submittedName>
</protein>
<dbReference type="RefSeq" id="WP_070925370.1">
    <property type="nucleotide sequence ID" value="NZ_JBALHY010000006.1"/>
</dbReference>
<dbReference type="Pfam" id="PF00419">
    <property type="entry name" value="Fimbrial"/>
    <property type="match status" value="1"/>
</dbReference>
<proteinExistence type="predicted"/>
<gene>
    <name evidence="1" type="ORF">A3Q29_13320</name>
</gene>
<comment type="caution">
    <text evidence="1">The sequence shown here is derived from an EMBL/GenBank/DDBJ whole genome shotgun (WGS) entry which is preliminary data.</text>
</comment>
<dbReference type="GO" id="GO:0009289">
    <property type="term" value="C:pilus"/>
    <property type="evidence" value="ECO:0007669"/>
    <property type="project" value="InterPro"/>
</dbReference>
<organism evidence="1 2">
    <name type="scientific">Providencia stuartii</name>
    <dbReference type="NCBI Taxonomy" id="588"/>
    <lineage>
        <taxon>Bacteria</taxon>
        <taxon>Pseudomonadati</taxon>
        <taxon>Pseudomonadota</taxon>
        <taxon>Gammaproteobacteria</taxon>
        <taxon>Enterobacterales</taxon>
        <taxon>Morganellaceae</taxon>
        <taxon>Providencia</taxon>
    </lineage>
</organism>
<dbReference type="InterPro" id="IPR008966">
    <property type="entry name" value="Adhesion_dom_sf"/>
</dbReference>
<dbReference type="GeneID" id="92280552"/>
<dbReference type="EMBL" id="LVIE01000024">
    <property type="protein sequence ID" value="OHT25512.1"/>
    <property type="molecule type" value="Genomic_DNA"/>
</dbReference>
<dbReference type="InterPro" id="IPR050263">
    <property type="entry name" value="Bact_Fimbrial_Adh_Pro"/>
</dbReference>
<dbReference type="GO" id="GO:0043709">
    <property type="term" value="P:cell adhesion involved in single-species biofilm formation"/>
    <property type="evidence" value="ECO:0007669"/>
    <property type="project" value="TreeGrafter"/>
</dbReference>
<accession>A0A1S1HUH3</accession>
<reference evidence="1 2" key="1">
    <citation type="submission" date="2016-03" db="EMBL/GenBank/DDBJ databases">
        <title>Genome sequence of Providencia stuartii strain, isolated from the salivary glands of larval Lucilia sericata.</title>
        <authorList>
            <person name="Yuan Y."/>
            <person name="Zhang Y."/>
            <person name="Fu S."/>
            <person name="Crippen T.L."/>
            <person name="Visi D."/>
            <person name="Benbow M.E."/>
            <person name="Allen M."/>
            <person name="Tomberlin J.K."/>
            <person name="Sze S.-H."/>
            <person name="Tarone A.M."/>
        </authorList>
    </citation>
    <scope>NUCLEOTIDE SEQUENCE [LARGE SCALE GENOMIC DNA]</scope>
    <source>
        <strain evidence="1 2">Crippen</strain>
    </source>
</reference>
<dbReference type="Proteomes" id="UP000179588">
    <property type="component" value="Unassembled WGS sequence"/>
</dbReference>
<keyword evidence="2" id="KW-1185">Reference proteome</keyword>
<dbReference type="PANTHER" id="PTHR33420">
    <property type="entry name" value="FIMBRIAL SUBUNIT ELFA-RELATED"/>
    <property type="match status" value="1"/>
</dbReference>
<dbReference type="AlphaFoldDB" id="A0A1S1HUH3"/>
<name>A0A1S1HUH3_PROST</name>
<dbReference type="PANTHER" id="PTHR33420:SF11">
    <property type="entry name" value="FIMBRIAL-LIKE PROTEIN"/>
    <property type="match status" value="1"/>
</dbReference>
<evidence type="ECO:0000313" key="1">
    <source>
        <dbReference type="EMBL" id="OHT25512.1"/>
    </source>
</evidence>
<dbReference type="InterPro" id="IPR036937">
    <property type="entry name" value="Adhesion_dom_fimbrial_sf"/>
</dbReference>
<dbReference type="SUPFAM" id="SSF49401">
    <property type="entry name" value="Bacterial adhesins"/>
    <property type="match status" value="1"/>
</dbReference>